<gene>
    <name evidence="2" type="ORF">BU24DRAFT_64275</name>
</gene>
<protein>
    <submittedName>
        <fullName evidence="2">Uncharacterized protein</fullName>
    </submittedName>
</protein>
<sequence>MASPPASNDTTHRLSHRPRRDRGEAKETTRGYAASNLQNLWDSQEMTQYQIPRVAGSLATSASQIHSFAGSQESTFSSDLWASQNSAVDPNSSQQLGYPVPTVLQGHIPHNTITSSVYPQGLQDFNVQMPTTSNLGPSPYSQMNSHPSPNHLVTNHQGQYIPDLVQTQGFPISNTNYPQLSNDLRYGHIPSPRVERGTSRADRGQSDQAYNRLLLIRTYQLILHHRPSRQGVQTRATHIMNSTNTVLQVAATATMNISAIGACYQKVAKRKRTRCIHHQHFNLPVEIPEPDALKTRLVQKLPHLHRPVNRVTSVAKS</sequence>
<evidence type="ECO:0000313" key="2">
    <source>
        <dbReference type="EMBL" id="KAF2009798.1"/>
    </source>
</evidence>
<evidence type="ECO:0000313" key="3">
    <source>
        <dbReference type="Proteomes" id="UP000799778"/>
    </source>
</evidence>
<name>A0A6A5X9Z7_9PLEO</name>
<dbReference type="GeneID" id="54291891"/>
<dbReference type="AlphaFoldDB" id="A0A6A5X9Z7"/>
<accession>A0A6A5X9Z7</accession>
<dbReference type="EMBL" id="ML978077">
    <property type="protein sequence ID" value="KAF2009798.1"/>
    <property type="molecule type" value="Genomic_DNA"/>
</dbReference>
<proteinExistence type="predicted"/>
<dbReference type="RefSeq" id="XP_033378137.1">
    <property type="nucleotide sequence ID" value="XM_033534494.1"/>
</dbReference>
<reference evidence="2" key="1">
    <citation type="journal article" date="2020" name="Stud. Mycol.">
        <title>101 Dothideomycetes genomes: a test case for predicting lifestyles and emergence of pathogens.</title>
        <authorList>
            <person name="Haridas S."/>
            <person name="Albert R."/>
            <person name="Binder M."/>
            <person name="Bloem J."/>
            <person name="Labutti K."/>
            <person name="Salamov A."/>
            <person name="Andreopoulos B."/>
            <person name="Baker S."/>
            <person name="Barry K."/>
            <person name="Bills G."/>
            <person name="Bluhm B."/>
            <person name="Cannon C."/>
            <person name="Castanera R."/>
            <person name="Culley D."/>
            <person name="Daum C."/>
            <person name="Ezra D."/>
            <person name="Gonzalez J."/>
            <person name="Henrissat B."/>
            <person name="Kuo A."/>
            <person name="Liang C."/>
            <person name="Lipzen A."/>
            <person name="Lutzoni F."/>
            <person name="Magnuson J."/>
            <person name="Mondo S."/>
            <person name="Nolan M."/>
            <person name="Ohm R."/>
            <person name="Pangilinan J."/>
            <person name="Park H.-J."/>
            <person name="Ramirez L."/>
            <person name="Alfaro M."/>
            <person name="Sun H."/>
            <person name="Tritt A."/>
            <person name="Yoshinaga Y."/>
            <person name="Zwiers L.-H."/>
            <person name="Turgeon B."/>
            <person name="Goodwin S."/>
            <person name="Spatafora J."/>
            <person name="Crous P."/>
            <person name="Grigoriev I."/>
        </authorList>
    </citation>
    <scope>NUCLEOTIDE SEQUENCE</scope>
    <source>
        <strain evidence="2">CBS 175.79</strain>
    </source>
</reference>
<keyword evidence="3" id="KW-1185">Reference proteome</keyword>
<feature type="region of interest" description="Disordered" evidence="1">
    <location>
        <begin position="1"/>
        <end position="30"/>
    </location>
</feature>
<evidence type="ECO:0000256" key="1">
    <source>
        <dbReference type="SAM" id="MobiDB-lite"/>
    </source>
</evidence>
<organism evidence="2 3">
    <name type="scientific">Aaosphaeria arxii CBS 175.79</name>
    <dbReference type="NCBI Taxonomy" id="1450172"/>
    <lineage>
        <taxon>Eukaryota</taxon>
        <taxon>Fungi</taxon>
        <taxon>Dikarya</taxon>
        <taxon>Ascomycota</taxon>
        <taxon>Pezizomycotina</taxon>
        <taxon>Dothideomycetes</taxon>
        <taxon>Pleosporomycetidae</taxon>
        <taxon>Pleosporales</taxon>
        <taxon>Pleosporales incertae sedis</taxon>
        <taxon>Aaosphaeria</taxon>
    </lineage>
</organism>
<dbReference type="Proteomes" id="UP000799778">
    <property type="component" value="Unassembled WGS sequence"/>
</dbReference>